<name>A0ABT1LCQ6_9HYPH</name>
<dbReference type="PANTHER" id="PTHR43072:SF23">
    <property type="entry name" value="UPF0039 PROTEIN C11D3.02C"/>
    <property type="match status" value="1"/>
</dbReference>
<dbReference type="PANTHER" id="PTHR43072">
    <property type="entry name" value="N-ACETYLTRANSFERASE"/>
    <property type="match status" value="1"/>
</dbReference>
<comment type="caution">
    <text evidence="4">The sequence shown here is derived from an EMBL/GenBank/DDBJ whole genome shotgun (WGS) entry which is preliminary data.</text>
</comment>
<evidence type="ECO:0000313" key="5">
    <source>
        <dbReference type="Proteomes" id="UP001205890"/>
    </source>
</evidence>
<dbReference type="SUPFAM" id="SSF55729">
    <property type="entry name" value="Acyl-CoA N-acyltransferases (Nat)"/>
    <property type="match status" value="1"/>
</dbReference>
<dbReference type="PROSITE" id="PS51186">
    <property type="entry name" value="GNAT"/>
    <property type="match status" value="1"/>
</dbReference>
<evidence type="ECO:0000259" key="3">
    <source>
        <dbReference type="PROSITE" id="PS51186"/>
    </source>
</evidence>
<keyword evidence="2" id="KW-0012">Acyltransferase</keyword>
<sequence length="172" mass="19079">MEPASLAHGIDIRDAEESDLPAILDIYNDAILNTTATFTTHAVNLESRRLLLHERRVHGYPFVVATIAGEVIGFATFGEFRKGDGYAHTVEHTIYVHHHHHGKGVGKQLMPVLIDAARKLGKHAIIGGIDAGNAASLHFHRTFGFVEAGRLTEVGWKFDRWLDLVLMQKVLD</sequence>
<keyword evidence="1" id="KW-0808">Transferase</keyword>
<dbReference type="Pfam" id="PF00583">
    <property type="entry name" value="Acetyltransf_1"/>
    <property type="match status" value="1"/>
</dbReference>
<accession>A0ABT1LCQ6</accession>
<evidence type="ECO:0000256" key="2">
    <source>
        <dbReference type="ARBA" id="ARBA00023315"/>
    </source>
</evidence>
<evidence type="ECO:0000256" key="1">
    <source>
        <dbReference type="ARBA" id="ARBA00022679"/>
    </source>
</evidence>
<dbReference type="EMBL" id="JANCLU010000004">
    <property type="protein sequence ID" value="MCP8938028.1"/>
    <property type="molecule type" value="Genomic_DNA"/>
</dbReference>
<evidence type="ECO:0000313" key="4">
    <source>
        <dbReference type="EMBL" id="MCP8938028.1"/>
    </source>
</evidence>
<keyword evidence="5" id="KW-1185">Reference proteome</keyword>
<gene>
    <name evidence="4" type="ORF">NK718_05825</name>
</gene>
<dbReference type="InterPro" id="IPR000182">
    <property type="entry name" value="GNAT_dom"/>
</dbReference>
<protein>
    <submittedName>
        <fullName evidence="4">GNAT family N-acetyltransferase</fullName>
    </submittedName>
</protein>
<reference evidence="4 5" key="1">
    <citation type="submission" date="2022-07" db="EMBL/GenBank/DDBJ databases">
        <authorList>
            <person name="Li W.-J."/>
            <person name="Deng Q.-Q."/>
        </authorList>
    </citation>
    <scope>NUCLEOTIDE SEQUENCE [LARGE SCALE GENOMIC DNA]</scope>
    <source>
        <strain evidence="4 5">SYSU M60028</strain>
    </source>
</reference>
<dbReference type="RefSeq" id="WP_254739528.1">
    <property type="nucleotide sequence ID" value="NZ_JANCLU010000004.1"/>
</dbReference>
<proteinExistence type="predicted"/>
<dbReference type="Gene3D" id="3.40.630.30">
    <property type="match status" value="1"/>
</dbReference>
<dbReference type="InterPro" id="IPR016181">
    <property type="entry name" value="Acyl_CoA_acyltransferase"/>
</dbReference>
<dbReference type="Proteomes" id="UP001205890">
    <property type="component" value="Unassembled WGS sequence"/>
</dbReference>
<organism evidence="4 5">
    <name type="scientific">Alsobacter ponti</name>
    <dbReference type="NCBI Taxonomy" id="2962936"/>
    <lineage>
        <taxon>Bacteria</taxon>
        <taxon>Pseudomonadati</taxon>
        <taxon>Pseudomonadota</taxon>
        <taxon>Alphaproteobacteria</taxon>
        <taxon>Hyphomicrobiales</taxon>
        <taxon>Alsobacteraceae</taxon>
        <taxon>Alsobacter</taxon>
    </lineage>
</organism>
<feature type="domain" description="N-acetyltransferase" evidence="3">
    <location>
        <begin position="10"/>
        <end position="172"/>
    </location>
</feature>